<dbReference type="PANTHER" id="PTHR13812:SF19">
    <property type="entry name" value="KETIMINE REDUCTASE MU-CRYSTALLIN"/>
    <property type="match status" value="1"/>
</dbReference>
<accession>A0A7C8FV47</accession>
<dbReference type="EMBL" id="WBKA01000001">
    <property type="protein sequence ID" value="KAB1633679.1"/>
    <property type="molecule type" value="Genomic_DNA"/>
</dbReference>
<dbReference type="Gene3D" id="3.30.1780.10">
    <property type="entry name" value="ornithine cyclodeaminase, domain 1"/>
    <property type="match status" value="1"/>
</dbReference>
<proteinExistence type="predicted"/>
<protein>
    <submittedName>
        <fullName evidence="1">Ornithine cyclodeaminase</fullName>
        <ecNumber evidence="1">4.3.1.12</ecNumber>
    </submittedName>
</protein>
<dbReference type="OrthoDB" id="9801817at2"/>
<dbReference type="EC" id="4.3.1.12" evidence="1"/>
<dbReference type="Pfam" id="PF02423">
    <property type="entry name" value="OCD_Mu_crystall"/>
    <property type="match status" value="1"/>
</dbReference>
<evidence type="ECO:0000313" key="1">
    <source>
        <dbReference type="EMBL" id="KAB1633679.1"/>
    </source>
</evidence>
<organism evidence="1 2">
    <name type="scientific">Pseudoclavibacter caeni</name>
    <dbReference type="NCBI Taxonomy" id="908846"/>
    <lineage>
        <taxon>Bacteria</taxon>
        <taxon>Bacillati</taxon>
        <taxon>Actinomycetota</taxon>
        <taxon>Actinomycetes</taxon>
        <taxon>Micrococcales</taxon>
        <taxon>Microbacteriaceae</taxon>
        <taxon>Pseudoclavibacter</taxon>
    </lineage>
</organism>
<dbReference type="AlphaFoldDB" id="A0A7C8FV47"/>
<dbReference type="RefSeq" id="WP_158035505.1">
    <property type="nucleotide sequence ID" value="NZ_BAAAZV010000018.1"/>
</dbReference>
<dbReference type="InterPro" id="IPR036291">
    <property type="entry name" value="NAD(P)-bd_dom_sf"/>
</dbReference>
<dbReference type="Gene3D" id="3.40.50.720">
    <property type="entry name" value="NAD(P)-binding Rossmann-like Domain"/>
    <property type="match status" value="1"/>
</dbReference>
<reference evidence="1 2" key="1">
    <citation type="submission" date="2019-09" db="EMBL/GenBank/DDBJ databases">
        <title>Phylogeny of genus Pseudoclavibacter and closely related genus.</title>
        <authorList>
            <person name="Li Y."/>
        </authorList>
    </citation>
    <scope>NUCLEOTIDE SEQUENCE [LARGE SCALE GENOMIC DNA]</scope>
    <source>
        <strain evidence="1 2">JCM 16921</strain>
    </source>
</reference>
<keyword evidence="1" id="KW-0456">Lyase</keyword>
<gene>
    <name evidence="1" type="ORF">F8O02_01770</name>
</gene>
<dbReference type="SUPFAM" id="SSF51735">
    <property type="entry name" value="NAD(P)-binding Rossmann-fold domains"/>
    <property type="match status" value="1"/>
</dbReference>
<name>A0A7C8FV47_9MICO</name>
<comment type="caution">
    <text evidence="1">The sequence shown here is derived from an EMBL/GenBank/DDBJ whole genome shotgun (WGS) entry which is preliminary data.</text>
</comment>
<sequence length="379" mass="41247">MASSTALELRYLSEPDMVAAGVKDMAGCVDAMEEVLALLHDGDYRMGGADHNAHGIMVTFPDTSPFPNMPLNGPDRRFMAMPAYIGGSFDSVGVKWYGSNPANREIGLPRSIHTIVLNDKTTSAPIAVMNGNLVSAYRTGAIPSVGVRHLARQDARVVGIIGPGVMNRTALEGYLTVRPTIDTVQVHGRRRVTAERYADYVREHFPQVKHITIAETIEEAVRGADIVSSATTGARGVANYPFIASEWIKPGALLCVPANLELEDELLISGARLFVDHYGLYESWASEFPVPRLHEYIGIIGTKFLDLVREGAIAREAVTDLGEVIKGERPGRVSDDEILVLSVGGMPVEDMAWGRRVLDRARSEDIGTVLPVWDTPELS</sequence>
<dbReference type="PIRSF" id="PIRSF001439">
    <property type="entry name" value="CryM"/>
    <property type="match status" value="1"/>
</dbReference>
<dbReference type="InterPro" id="IPR003462">
    <property type="entry name" value="ODC_Mu_crystall"/>
</dbReference>
<dbReference type="GO" id="GO:0008473">
    <property type="term" value="F:ornithine cyclodeaminase activity"/>
    <property type="evidence" value="ECO:0007669"/>
    <property type="project" value="UniProtKB-EC"/>
</dbReference>
<evidence type="ECO:0000313" key="2">
    <source>
        <dbReference type="Proteomes" id="UP000481339"/>
    </source>
</evidence>
<keyword evidence="2" id="KW-1185">Reference proteome</keyword>
<dbReference type="Proteomes" id="UP000481339">
    <property type="component" value="Unassembled WGS sequence"/>
</dbReference>
<dbReference type="NCBIfam" id="NF004848">
    <property type="entry name" value="PRK06199.1"/>
    <property type="match status" value="1"/>
</dbReference>
<dbReference type="GO" id="GO:0005737">
    <property type="term" value="C:cytoplasm"/>
    <property type="evidence" value="ECO:0007669"/>
    <property type="project" value="TreeGrafter"/>
</dbReference>
<dbReference type="InterPro" id="IPR023401">
    <property type="entry name" value="ODC_N"/>
</dbReference>
<dbReference type="PANTHER" id="PTHR13812">
    <property type="entry name" value="KETIMINE REDUCTASE MU-CRYSTALLIN"/>
    <property type="match status" value="1"/>
</dbReference>